<dbReference type="Pfam" id="PF03592">
    <property type="entry name" value="Terminase_2"/>
    <property type="match status" value="1"/>
</dbReference>
<organism evidence="3 4">
    <name type="scientific">Pandoraea captiosa</name>
    <dbReference type="NCBI Taxonomy" id="2508302"/>
    <lineage>
        <taxon>Bacteria</taxon>
        <taxon>Pseudomonadati</taxon>
        <taxon>Pseudomonadota</taxon>
        <taxon>Betaproteobacteria</taxon>
        <taxon>Burkholderiales</taxon>
        <taxon>Burkholderiaceae</taxon>
        <taxon>Pandoraea</taxon>
    </lineage>
</organism>
<dbReference type="EMBL" id="CABPSQ010000013">
    <property type="protein sequence ID" value="VVE74144.1"/>
    <property type="molecule type" value="Genomic_DNA"/>
</dbReference>
<evidence type="ECO:0000313" key="4">
    <source>
        <dbReference type="Proteomes" id="UP000414136"/>
    </source>
</evidence>
<dbReference type="AlphaFoldDB" id="A0A5E5AL18"/>
<evidence type="ECO:0000256" key="2">
    <source>
        <dbReference type="ARBA" id="ARBA00023219"/>
    </source>
</evidence>
<keyword evidence="2" id="KW-0231">Viral genome packaging</keyword>
<dbReference type="InterPro" id="IPR038713">
    <property type="entry name" value="Terminase_Gp1_N_sf"/>
</dbReference>
<dbReference type="Gene3D" id="1.10.10.1400">
    <property type="entry name" value="Terminase, small subunit, N-terminal DNA-binding domain, HTH motif"/>
    <property type="match status" value="1"/>
</dbReference>
<dbReference type="GO" id="GO:0051276">
    <property type="term" value="P:chromosome organization"/>
    <property type="evidence" value="ECO:0007669"/>
    <property type="project" value="InterPro"/>
</dbReference>
<dbReference type="PANTHER" id="PTHR41328:SF2">
    <property type="entry name" value="TERMINASE SMALL SUBUNIT"/>
    <property type="match status" value="1"/>
</dbReference>
<keyword evidence="1" id="KW-1188">Viral release from host cell</keyword>
<dbReference type="RefSeq" id="WP_174990578.1">
    <property type="nucleotide sequence ID" value="NZ_CABPSQ010000013.1"/>
</dbReference>
<dbReference type="Proteomes" id="UP000414136">
    <property type="component" value="Unassembled WGS sequence"/>
</dbReference>
<proteinExistence type="predicted"/>
<dbReference type="InterPro" id="IPR052404">
    <property type="entry name" value="SPP1-like_terminase"/>
</dbReference>
<dbReference type="InterPro" id="IPR005335">
    <property type="entry name" value="Terminase_ssu"/>
</dbReference>
<name>A0A5E5AL18_9BURK</name>
<gene>
    <name evidence="3" type="ORF">PCA31118_04689</name>
</gene>
<keyword evidence="4" id="KW-1185">Reference proteome</keyword>
<evidence type="ECO:0000256" key="1">
    <source>
        <dbReference type="ARBA" id="ARBA00022612"/>
    </source>
</evidence>
<dbReference type="PANTHER" id="PTHR41328">
    <property type="entry name" value="TERMINASE SMALL SUBUNIT-RELATED"/>
    <property type="match status" value="1"/>
</dbReference>
<evidence type="ECO:0000313" key="3">
    <source>
        <dbReference type="EMBL" id="VVE74144.1"/>
    </source>
</evidence>
<accession>A0A5E5AL18</accession>
<sequence length="163" mass="18154">MALNEKQARFVAEYLVDRNATQAALRSGYSPKTAYAQGCRLLKHAEVQKKLDETTKKIMGKLEVTAERVLKERARLAFLDPRKFLDAKGKPLGIHELDDDTAAAVAGFEFETVKVGKRMETRVSRVKLSDKSSSLMALEKHLGLYKDDTGAAPPFNIHIHLGD</sequence>
<reference evidence="3 4" key="1">
    <citation type="submission" date="2019-08" db="EMBL/GenBank/DDBJ databases">
        <authorList>
            <person name="Peeters C."/>
        </authorList>
    </citation>
    <scope>NUCLEOTIDE SEQUENCE [LARGE SCALE GENOMIC DNA]</scope>
    <source>
        <strain evidence="3 4">LMG 31118</strain>
    </source>
</reference>
<protein>
    <submittedName>
        <fullName evidence="3">Terminase small subunit</fullName>
    </submittedName>
</protein>